<gene>
    <name evidence="2" type="ORF">PGLA1383_LOCUS12130</name>
</gene>
<evidence type="ECO:0000313" key="3">
    <source>
        <dbReference type="Proteomes" id="UP000654075"/>
    </source>
</evidence>
<feature type="compositionally biased region" description="Basic and acidic residues" evidence="1">
    <location>
        <begin position="544"/>
        <end position="559"/>
    </location>
</feature>
<dbReference type="AlphaFoldDB" id="A0A813DXY3"/>
<organism evidence="2 3">
    <name type="scientific">Polarella glacialis</name>
    <name type="common">Dinoflagellate</name>
    <dbReference type="NCBI Taxonomy" id="89957"/>
    <lineage>
        <taxon>Eukaryota</taxon>
        <taxon>Sar</taxon>
        <taxon>Alveolata</taxon>
        <taxon>Dinophyceae</taxon>
        <taxon>Suessiales</taxon>
        <taxon>Suessiaceae</taxon>
        <taxon>Polarella</taxon>
    </lineage>
</organism>
<keyword evidence="3" id="KW-1185">Reference proteome</keyword>
<dbReference type="Proteomes" id="UP000654075">
    <property type="component" value="Unassembled WGS sequence"/>
</dbReference>
<dbReference type="EMBL" id="CAJNNV010006383">
    <property type="protein sequence ID" value="CAE8593538.1"/>
    <property type="molecule type" value="Genomic_DNA"/>
</dbReference>
<evidence type="ECO:0000313" key="2">
    <source>
        <dbReference type="EMBL" id="CAE8593538.1"/>
    </source>
</evidence>
<protein>
    <submittedName>
        <fullName evidence="2">Uncharacterized protein</fullName>
    </submittedName>
</protein>
<accession>A0A813DXY3</accession>
<dbReference type="OrthoDB" id="424633at2759"/>
<feature type="compositionally biased region" description="Basic and acidic residues" evidence="1">
    <location>
        <begin position="577"/>
        <end position="586"/>
    </location>
</feature>
<feature type="compositionally biased region" description="Low complexity" evidence="1">
    <location>
        <begin position="174"/>
        <end position="197"/>
    </location>
</feature>
<reference evidence="2" key="1">
    <citation type="submission" date="2021-02" db="EMBL/GenBank/DDBJ databases">
        <authorList>
            <person name="Dougan E. K."/>
            <person name="Rhodes N."/>
            <person name="Thang M."/>
            <person name="Chan C."/>
        </authorList>
    </citation>
    <scope>NUCLEOTIDE SEQUENCE</scope>
</reference>
<name>A0A813DXY3_POLGL</name>
<comment type="caution">
    <text evidence="2">The sequence shown here is derived from an EMBL/GenBank/DDBJ whole genome shotgun (WGS) entry which is preliminary data.</text>
</comment>
<proteinExistence type="predicted"/>
<evidence type="ECO:0000256" key="1">
    <source>
        <dbReference type="SAM" id="MobiDB-lite"/>
    </source>
</evidence>
<feature type="compositionally biased region" description="Basic residues" evidence="1">
    <location>
        <begin position="567"/>
        <end position="576"/>
    </location>
</feature>
<sequence>MSLPDAGWDYVATSSSPSRLILSLANRTLCYPIFRRDGGFLGLVPHAGLDDSELSKASAGDFSCVLGPFHEVTISGIAETGERGPMLCYLLDLNFALLNVERLPASDLELDSHVFAFALPSPSEDDEFEIEAAPIWPEVMEVARVFLDGASQHRLSAYETGNSGSSDALPIQGAPAANPRRPALRYPSTRSSTSAARSVAADNTAVAAVSARVTAMESGMQEILALLKSPPGSAAAASARRSDGAGEVPGNRQVAFAGGTKLQAPQLFSNEAAALGLTAAQIAALTAAAGLPPRGLVNDLAPRRGSAPAGGIAGLMEEGMAEEAYGGLNEDVAAGTKMQNIEGAMTALLKQNQSLLQHLTSKTDDIDSLMGGDSTGHATTKVVGAKGCIARETWLTHINNNPDSMVLSVRQRLANAMETTAEAAASNPALMRTFHRQKVPYGQLKCLTYCGFIAAKLWELAEQGKHQEVHSLIARFNVFIEQVAIDQGKYTMAWLLTGLEAPPFEETTRHDRRPGLAPFGLLTAPQSVAANLAYLRDLEYLEGRQKAPEDNSGKKKEQDLADDQNGGKRKPRYRKKYDKDGAKADP</sequence>
<feature type="region of interest" description="Disordered" evidence="1">
    <location>
        <begin position="157"/>
        <end position="197"/>
    </location>
</feature>
<feature type="region of interest" description="Disordered" evidence="1">
    <location>
        <begin position="544"/>
        <end position="586"/>
    </location>
</feature>